<dbReference type="Proteomes" id="UP001210528">
    <property type="component" value="Unassembled WGS sequence"/>
</dbReference>
<organism evidence="1 2">
    <name type="scientific">Halorubrum ezzemoulense</name>
    <name type="common">Halorubrum chaoviator</name>
    <dbReference type="NCBI Taxonomy" id="337243"/>
    <lineage>
        <taxon>Archaea</taxon>
        <taxon>Methanobacteriati</taxon>
        <taxon>Methanobacteriota</taxon>
        <taxon>Stenosarchaea group</taxon>
        <taxon>Halobacteria</taxon>
        <taxon>Halobacteriales</taxon>
        <taxon>Haloferacaceae</taxon>
        <taxon>Halorubrum</taxon>
    </lineage>
</organism>
<evidence type="ECO:0000313" key="2">
    <source>
        <dbReference type="Proteomes" id="UP001210528"/>
    </source>
</evidence>
<keyword evidence="2" id="KW-1185">Reference proteome</keyword>
<gene>
    <name evidence="1" type="ORF">PM085_20240</name>
</gene>
<reference evidence="1 2" key="1">
    <citation type="submission" date="2023-01" db="EMBL/GenBank/DDBJ databases">
        <title>Halorubrum ezzemoulense from Santa Pola, Spain.</title>
        <authorList>
            <person name="Feng Y."/>
            <person name="Louyakis A.S."/>
            <person name="Gogarten J.P."/>
        </authorList>
    </citation>
    <scope>NUCLEOTIDE SEQUENCE [LARGE SCALE GENOMIC DNA]</scope>
    <source>
        <strain evidence="1 2">AMM015</strain>
    </source>
</reference>
<sequence>TEQLAEQLQSAQERDVNVIIGTVNEDLQATIQDSLPDVEVFVSGLDWLSRSPLPGDDTEISRLLLADREAILVSSFTETRADGREHEQGVFGRGFDNGLVAITRRLMATGLLSVNDPEAEEA</sequence>
<accession>A0ABT4Z8N7</accession>
<protein>
    <submittedName>
        <fullName evidence="1">TrmB family transcriptional regulator</fullName>
    </submittedName>
</protein>
<evidence type="ECO:0000313" key="1">
    <source>
        <dbReference type="EMBL" id="MDB2294533.1"/>
    </source>
</evidence>
<proteinExistence type="predicted"/>
<name>A0ABT4Z8N7_HALEZ</name>
<feature type="non-terminal residue" evidence="1">
    <location>
        <position position="1"/>
    </location>
</feature>
<comment type="caution">
    <text evidence="1">The sequence shown here is derived from an EMBL/GenBank/DDBJ whole genome shotgun (WGS) entry which is preliminary data.</text>
</comment>
<dbReference type="EMBL" id="JAQLUK010000168">
    <property type="protein sequence ID" value="MDB2294533.1"/>
    <property type="molecule type" value="Genomic_DNA"/>
</dbReference>